<organism evidence="2 3">
    <name type="scientific">Pedobacter hartonius</name>
    <dbReference type="NCBI Taxonomy" id="425514"/>
    <lineage>
        <taxon>Bacteria</taxon>
        <taxon>Pseudomonadati</taxon>
        <taxon>Bacteroidota</taxon>
        <taxon>Sphingobacteriia</taxon>
        <taxon>Sphingobacteriales</taxon>
        <taxon>Sphingobacteriaceae</taxon>
        <taxon>Pedobacter</taxon>
    </lineage>
</organism>
<evidence type="ECO:0000313" key="2">
    <source>
        <dbReference type="EMBL" id="SDZ92524.1"/>
    </source>
</evidence>
<sequence length="180" mass="20695">MQYLLIDSPGDPNLPFVKDLYYSAFPKKERREWDELTEMLGSVPEMQLQVIVEGGEPVGMITSWKLRDWHFIEHFAISEMQRGNGCGQNVMKDFLEDGKVLLEVEPPSNAEAIRRIKFYERVGMACLDFPYLQPPYRKTGKPYEMVLMSNVTGDDEAETAEIVKLIFEKVYNSPGGYSQL</sequence>
<evidence type="ECO:0000259" key="1">
    <source>
        <dbReference type="PROSITE" id="PS51186"/>
    </source>
</evidence>
<gene>
    <name evidence="2" type="ORF">SAMN05443550_101450</name>
</gene>
<dbReference type="CDD" id="cd04301">
    <property type="entry name" value="NAT_SF"/>
    <property type="match status" value="1"/>
</dbReference>
<feature type="domain" description="N-acetyltransferase" evidence="1">
    <location>
        <begin position="4"/>
        <end position="150"/>
    </location>
</feature>
<evidence type="ECO:0000313" key="3">
    <source>
        <dbReference type="Proteomes" id="UP000198850"/>
    </source>
</evidence>
<proteinExistence type="predicted"/>
<dbReference type="GO" id="GO:0016747">
    <property type="term" value="F:acyltransferase activity, transferring groups other than amino-acyl groups"/>
    <property type="evidence" value="ECO:0007669"/>
    <property type="project" value="InterPro"/>
</dbReference>
<dbReference type="AlphaFoldDB" id="A0A1H3X1K8"/>
<dbReference type="Proteomes" id="UP000198850">
    <property type="component" value="Unassembled WGS sequence"/>
</dbReference>
<keyword evidence="2" id="KW-0808">Transferase</keyword>
<keyword evidence="3" id="KW-1185">Reference proteome</keyword>
<reference evidence="2 3" key="1">
    <citation type="submission" date="2016-10" db="EMBL/GenBank/DDBJ databases">
        <authorList>
            <person name="de Groot N.N."/>
        </authorList>
    </citation>
    <scope>NUCLEOTIDE SEQUENCE [LARGE SCALE GENOMIC DNA]</scope>
    <source>
        <strain evidence="2 3">DSM 19033</strain>
    </source>
</reference>
<dbReference type="Pfam" id="PF00583">
    <property type="entry name" value="Acetyltransf_1"/>
    <property type="match status" value="1"/>
</dbReference>
<dbReference type="EMBL" id="FNRA01000001">
    <property type="protein sequence ID" value="SDZ92524.1"/>
    <property type="molecule type" value="Genomic_DNA"/>
</dbReference>
<accession>A0A1H3X1K8</accession>
<dbReference type="InterPro" id="IPR000182">
    <property type="entry name" value="GNAT_dom"/>
</dbReference>
<protein>
    <submittedName>
        <fullName evidence="2">Acetyltransferase (GNAT) domain-containing protein</fullName>
    </submittedName>
</protein>
<dbReference type="OrthoDB" id="9127144at2"/>
<name>A0A1H3X1K8_9SPHI</name>
<dbReference type="RefSeq" id="WP_090554698.1">
    <property type="nucleotide sequence ID" value="NZ_FNRA01000001.1"/>
</dbReference>
<dbReference type="STRING" id="425514.SAMN05443550_101450"/>
<dbReference type="InterPro" id="IPR016181">
    <property type="entry name" value="Acyl_CoA_acyltransferase"/>
</dbReference>
<dbReference type="PROSITE" id="PS51186">
    <property type="entry name" value="GNAT"/>
    <property type="match status" value="1"/>
</dbReference>
<dbReference type="Gene3D" id="3.40.630.30">
    <property type="match status" value="1"/>
</dbReference>
<dbReference type="SUPFAM" id="SSF55729">
    <property type="entry name" value="Acyl-CoA N-acyltransferases (Nat)"/>
    <property type="match status" value="1"/>
</dbReference>